<evidence type="ECO:0000259" key="5">
    <source>
        <dbReference type="Pfam" id="PF15914"/>
    </source>
</evidence>
<feature type="compositionally biased region" description="Polar residues" evidence="4">
    <location>
        <begin position="1077"/>
        <end position="1102"/>
    </location>
</feature>
<dbReference type="InterPro" id="IPR031802">
    <property type="entry name" value="FAM193_C"/>
</dbReference>
<feature type="compositionally biased region" description="Basic and acidic residues" evidence="4">
    <location>
        <begin position="935"/>
        <end position="946"/>
    </location>
</feature>
<dbReference type="Proteomes" id="UP001430953">
    <property type="component" value="Unassembled WGS sequence"/>
</dbReference>
<comment type="caution">
    <text evidence="6">The sequence shown here is derived from an EMBL/GenBank/DDBJ whole genome shotgun (WGS) entry which is preliminary data.</text>
</comment>
<dbReference type="EMBL" id="JADYXP020000011">
    <property type="protein sequence ID" value="KAL0113934.1"/>
    <property type="molecule type" value="Genomic_DNA"/>
</dbReference>
<dbReference type="PANTHER" id="PTHR15109:SF3">
    <property type="entry name" value="PROTEIN FAM193B"/>
    <property type="match status" value="1"/>
</dbReference>
<feature type="region of interest" description="Disordered" evidence="4">
    <location>
        <begin position="36"/>
        <end position="56"/>
    </location>
</feature>
<feature type="region of interest" description="Disordered" evidence="4">
    <location>
        <begin position="576"/>
        <end position="603"/>
    </location>
</feature>
<dbReference type="PANTHER" id="PTHR15109">
    <property type="entry name" value="AGAP004327-PA"/>
    <property type="match status" value="1"/>
</dbReference>
<evidence type="ECO:0000313" key="6">
    <source>
        <dbReference type="EMBL" id="KAL0113934.1"/>
    </source>
</evidence>
<feature type="compositionally biased region" description="Low complexity" evidence="4">
    <location>
        <begin position="706"/>
        <end position="718"/>
    </location>
</feature>
<sequence>MSGSDGEDGRREKSITTAAAATTVVTTIITEKSNAAEATMADDNGPAATATKRRLDDAADYRNDSTWTHRDVDATSDHENGDACAFPTVADYDPTGCGTTDQRVIDAFIRGARVADKNRHKLSLVSTDTLAKLYSSAAMMDSQSHFEKESCSCDNPADYKAKRDIFREELQKAMNFQNLWAELRQYIRTAFNTALETVHIFDSPQSHRGKFTADMHNTVIQLCKRDSHQLFMRLVSQAQEFVIEVKIRLIALLHDRSANLAELFLTCLLNDYDSLVSTAIFISELVKPLKKCFNSNLTWVCLFKKLYQIYVYNDALLQNNLPTFIGQLKKLLPLKGSKYQALVHRYLSFDDEMTKIGNLWPETESWMDKYNAEQAVRMTRLRQIREAWVVSTATRKFMEHSMLNRTSDIGNDQFYSEMQEIHGQFSSLIAHTSENDSPPLSPVLDFNSDSITMPSSIDIVQIMLDDWNKAQHQKLTDVAGALTASEVDVSGEDDSNCYDYTRTTCQLAQYAVRSVRASNDASCDTEYLSSSEMGKECECYTCNEPELDHTDIHKDENIEKNEIKSLSSLNNGFPEIVPTSCTPTQDKKKLDSSNDDDKKKKELGMRDGIHKYAASKISESEPCLCVYQHAQEIAERKNEILESPPCPCLLNSKRKWDICPCLPKSISETVVANGHPKAMTSTSVAKTNPESSQKSVAKTGSTQPAQTQTRHSTTQTHNHSMHQGNTHSHTHGPIPDLTKNIVPCSHPRLRPLNHTPHACHKQANVEHIKRMSCNDLSSGDGDCSDSGSSQEDSCSTSSSAQRDANVRHCDCCYCEVFGHGMPSVAPVSRNYKEMRERLRQLLTKKKAKKCKTVVTGCSPQKSPSELSIPNANSEGKSSVTNSILRSNTPISTMSAIPYDQRDQRDLEELLEFIEGNQSGKKDNKKAEKKARQKQRKLEEKLKKDRQEAERQKLIELQKKTPEVTITVVDPQKPIPQRLLPQCNLPEVSILPTSPSLPAVKQLNSRKKDKQDVCSNNSSNCGSNSIINLSNKTKTASANSNAKNKSINSADKCDVRGTTFSQGNKSNIKNDKIDSNKGSKPLTSINNITCNTAKNNSSTTPSKLSDVDSHDKKLTKKERKKLKKEMKKLEKEKTKEPETTTHTESQPQIVTIRREINSNSTEPTVTITLKGQTPAEDKVLFTLVNGQTKELSHKSEQEQNQSNNGKKKKVKTINNNNTLQQQGNKLQSNQSNNSKQQTQIKTSNGKNLKKLEQANNEKSKNSKHTDERKVQQQSINEGKNSKSKKDKRNTENKENMLQQQNTMNKNQQNATNKKQNKANTPPQTPVSQKQQQNQIINESTISKKAKKQQQQQQDKNPQSNTNKSNKNNNNASNRSTASKNDSQKSNNVNKTNQTAMSKERAPTEVQNLCSERVGSPSLSSQFKDIGPNSKINIENLKLPPGITITKVDAPPKPLPIKTAPLPKPVNPPKQTTIIAAPMAGVQSSYASSQAGGNVIVVDTGKLKQDLLPKANEKDSQLQTPTTGKKKKKKNKNSASSGNTASAPVPNSDTLVSDHVMDEPARILHNPGTNMVTIRNPSFGPMKVPPTQQAAIIKVSENGMVTIRSPALQQAINAGLTSPPKPDYIVKGDLSSAGRTAAATDCGQLSVKHVNGVISSSLAELRSRLSVQSDCTSSLSELANIQISQMTNGQPIPENGINLKGTSVTLTKVKPEATGMEDTRQTSAMCAATKETTMSVTSITAINGGASCGSGSGKSKKKKKRGSGTGQCGDDLDLVEVFTPKDIDLENDEEMDDDERELEAFKRFCLQSVPPLHKEKVNLNIKDIVLKKKSSSSSSSSSTSSSSSSTASSSGAAATAAAIAAN</sequence>
<feature type="compositionally biased region" description="Basic and acidic residues" evidence="4">
    <location>
        <begin position="1126"/>
        <end position="1140"/>
    </location>
</feature>
<evidence type="ECO:0000256" key="3">
    <source>
        <dbReference type="ARBA" id="ARBA00023054"/>
    </source>
</evidence>
<organism evidence="6 7">
    <name type="scientific">Cardiocondyla obscurior</name>
    <dbReference type="NCBI Taxonomy" id="286306"/>
    <lineage>
        <taxon>Eukaryota</taxon>
        <taxon>Metazoa</taxon>
        <taxon>Ecdysozoa</taxon>
        <taxon>Arthropoda</taxon>
        <taxon>Hexapoda</taxon>
        <taxon>Insecta</taxon>
        <taxon>Pterygota</taxon>
        <taxon>Neoptera</taxon>
        <taxon>Endopterygota</taxon>
        <taxon>Hymenoptera</taxon>
        <taxon>Apocrita</taxon>
        <taxon>Aculeata</taxon>
        <taxon>Formicoidea</taxon>
        <taxon>Formicidae</taxon>
        <taxon>Myrmicinae</taxon>
        <taxon>Cardiocondyla</taxon>
    </lineage>
</organism>
<feature type="compositionally biased region" description="Basic and acidic residues" evidence="4">
    <location>
        <begin position="1505"/>
        <end position="1514"/>
    </location>
</feature>
<feature type="region of interest" description="Disordered" evidence="4">
    <location>
        <begin position="1053"/>
        <end position="1422"/>
    </location>
</feature>
<keyword evidence="3" id="KW-0175">Coiled coil</keyword>
<keyword evidence="2" id="KW-0597">Phosphoprotein</keyword>
<feature type="region of interest" description="Disordered" evidence="4">
    <location>
        <begin position="677"/>
        <end position="755"/>
    </location>
</feature>
<feature type="compositionally biased region" description="Basic and acidic residues" evidence="4">
    <location>
        <begin position="585"/>
        <end position="603"/>
    </location>
</feature>
<feature type="compositionally biased region" description="Low complexity" evidence="4">
    <location>
        <begin position="1531"/>
        <end position="1541"/>
    </location>
</feature>
<feature type="region of interest" description="Disordered" evidence="4">
    <location>
        <begin position="1"/>
        <end position="20"/>
    </location>
</feature>
<feature type="compositionally biased region" description="Polar residues" evidence="4">
    <location>
        <begin position="1324"/>
        <end position="1341"/>
    </location>
</feature>
<evidence type="ECO:0000313" key="7">
    <source>
        <dbReference type="Proteomes" id="UP001430953"/>
    </source>
</evidence>
<feature type="compositionally biased region" description="Low complexity" evidence="4">
    <location>
        <begin position="1829"/>
        <end position="1860"/>
    </location>
</feature>
<feature type="compositionally biased region" description="Low complexity" evidence="4">
    <location>
        <begin position="1347"/>
        <end position="1379"/>
    </location>
</feature>
<proteinExistence type="inferred from homology"/>
<feature type="compositionally biased region" description="Basic residues" evidence="4">
    <location>
        <begin position="1112"/>
        <end position="1125"/>
    </location>
</feature>
<evidence type="ECO:0000256" key="1">
    <source>
        <dbReference type="ARBA" id="ARBA00009689"/>
    </source>
</evidence>
<feature type="compositionally biased region" description="Polar residues" evidence="4">
    <location>
        <begin position="1057"/>
        <end position="1066"/>
    </location>
</feature>
<dbReference type="Pfam" id="PF15914">
    <property type="entry name" value="FAM193_C"/>
    <property type="match status" value="1"/>
</dbReference>
<feature type="region of interest" description="Disordered" evidence="4">
    <location>
        <begin position="1505"/>
        <end position="1550"/>
    </location>
</feature>
<feature type="compositionally biased region" description="Basic and acidic residues" evidence="4">
    <location>
        <begin position="1248"/>
        <end position="1269"/>
    </location>
</feature>
<reference evidence="6 7" key="1">
    <citation type="submission" date="2023-03" db="EMBL/GenBank/DDBJ databases">
        <title>High recombination rates correlate with genetic variation in Cardiocondyla obscurior ants.</title>
        <authorList>
            <person name="Errbii M."/>
        </authorList>
    </citation>
    <scope>NUCLEOTIDE SEQUENCE [LARGE SCALE GENOMIC DNA]</scope>
    <source>
        <strain evidence="6">Alpha-2009</strain>
        <tissue evidence="6">Whole body</tissue>
    </source>
</reference>
<feature type="region of interest" description="Disordered" evidence="4">
    <location>
        <begin position="1745"/>
        <end position="1769"/>
    </location>
</feature>
<evidence type="ECO:0000256" key="4">
    <source>
        <dbReference type="SAM" id="MobiDB-lite"/>
    </source>
</evidence>
<gene>
    <name evidence="6" type="ORF">PUN28_011338</name>
</gene>
<feature type="compositionally biased region" description="Polar residues" evidence="4">
    <location>
        <begin position="1156"/>
        <end position="1170"/>
    </location>
</feature>
<name>A0AAW2FD96_9HYME</name>
<feature type="region of interest" description="Disordered" evidence="4">
    <location>
        <begin position="914"/>
        <end position="946"/>
    </location>
</feature>
<feature type="compositionally biased region" description="Low complexity" evidence="4">
    <location>
        <begin position="1297"/>
        <end position="1320"/>
    </location>
</feature>
<dbReference type="InterPro" id="IPR029717">
    <property type="entry name" value="FAM193"/>
</dbReference>
<feature type="region of interest" description="Disordered" evidence="4">
    <location>
        <begin position="861"/>
        <end position="886"/>
    </location>
</feature>
<accession>A0AAW2FD96</accession>
<feature type="domain" description="FAM193 C-terminal" evidence="5">
    <location>
        <begin position="1774"/>
        <end position="1828"/>
    </location>
</feature>
<feature type="compositionally biased region" description="Polar residues" evidence="4">
    <location>
        <begin position="1382"/>
        <end position="1395"/>
    </location>
</feature>
<feature type="region of interest" description="Disordered" evidence="4">
    <location>
        <begin position="779"/>
        <end position="799"/>
    </location>
</feature>
<feature type="region of interest" description="Disordered" evidence="4">
    <location>
        <begin position="1825"/>
        <end position="1860"/>
    </location>
</feature>
<feature type="compositionally biased region" description="Basic and acidic residues" evidence="4">
    <location>
        <begin position="1067"/>
        <end position="1076"/>
    </location>
</feature>
<protein>
    <recommendedName>
        <fullName evidence="5">FAM193 C-terminal domain-containing protein</fullName>
    </recommendedName>
</protein>
<feature type="compositionally biased region" description="Low complexity" evidence="4">
    <location>
        <begin position="1211"/>
        <end position="1240"/>
    </location>
</feature>
<comment type="similarity">
    <text evidence="1">Belongs to the FAM193 family.</text>
</comment>
<feature type="compositionally biased region" description="Polar residues" evidence="4">
    <location>
        <begin position="679"/>
        <end position="705"/>
    </location>
</feature>
<evidence type="ECO:0000256" key="2">
    <source>
        <dbReference type="ARBA" id="ARBA00022553"/>
    </source>
</evidence>
<keyword evidence="7" id="KW-1185">Reference proteome</keyword>